<evidence type="ECO:0000313" key="1">
    <source>
        <dbReference type="EMBL" id="KAF1993648.1"/>
    </source>
</evidence>
<dbReference type="EMBL" id="ML977693">
    <property type="protein sequence ID" value="KAF1993648.1"/>
    <property type="molecule type" value="Genomic_DNA"/>
</dbReference>
<proteinExistence type="predicted"/>
<name>A0A6A5VY59_9PLEO</name>
<accession>A0A6A5VY59</accession>
<evidence type="ECO:0000313" key="2">
    <source>
        <dbReference type="Proteomes" id="UP000799779"/>
    </source>
</evidence>
<dbReference type="AlphaFoldDB" id="A0A6A5VY59"/>
<organism evidence="1 2">
    <name type="scientific">Amniculicola lignicola CBS 123094</name>
    <dbReference type="NCBI Taxonomy" id="1392246"/>
    <lineage>
        <taxon>Eukaryota</taxon>
        <taxon>Fungi</taxon>
        <taxon>Dikarya</taxon>
        <taxon>Ascomycota</taxon>
        <taxon>Pezizomycotina</taxon>
        <taxon>Dothideomycetes</taxon>
        <taxon>Pleosporomycetidae</taxon>
        <taxon>Pleosporales</taxon>
        <taxon>Amniculicolaceae</taxon>
        <taxon>Amniculicola</taxon>
    </lineage>
</organism>
<gene>
    <name evidence="1" type="ORF">P154DRAFT_540255</name>
</gene>
<dbReference type="OrthoDB" id="3801338at2759"/>
<protein>
    <submittedName>
        <fullName evidence="1">Uncharacterized protein</fullName>
    </submittedName>
</protein>
<reference evidence="1" key="1">
    <citation type="journal article" date="2020" name="Stud. Mycol.">
        <title>101 Dothideomycetes genomes: a test case for predicting lifestyles and emergence of pathogens.</title>
        <authorList>
            <person name="Haridas S."/>
            <person name="Albert R."/>
            <person name="Binder M."/>
            <person name="Bloem J."/>
            <person name="Labutti K."/>
            <person name="Salamov A."/>
            <person name="Andreopoulos B."/>
            <person name="Baker S."/>
            <person name="Barry K."/>
            <person name="Bills G."/>
            <person name="Bluhm B."/>
            <person name="Cannon C."/>
            <person name="Castanera R."/>
            <person name="Culley D."/>
            <person name="Daum C."/>
            <person name="Ezra D."/>
            <person name="Gonzalez J."/>
            <person name="Henrissat B."/>
            <person name="Kuo A."/>
            <person name="Liang C."/>
            <person name="Lipzen A."/>
            <person name="Lutzoni F."/>
            <person name="Magnuson J."/>
            <person name="Mondo S."/>
            <person name="Nolan M."/>
            <person name="Ohm R."/>
            <person name="Pangilinan J."/>
            <person name="Park H.-J."/>
            <person name="Ramirez L."/>
            <person name="Alfaro M."/>
            <person name="Sun H."/>
            <person name="Tritt A."/>
            <person name="Yoshinaga Y."/>
            <person name="Zwiers L.-H."/>
            <person name="Turgeon B."/>
            <person name="Goodwin S."/>
            <person name="Spatafora J."/>
            <person name="Crous P."/>
            <person name="Grigoriev I."/>
        </authorList>
    </citation>
    <scope>NUCLEOTIDE SEQUENCE</scope>
    <source>
        <strain evidence="1">CBS 123094</strain>
    </source>
</reference>
<keyword evidence="2" id="KW-1185">Reference proteome</keyword>
<dbReference type="Proteomes" id="UP000799779">
    <property type="component" value="Unassembled WGS sequence"/>
</dbReference>
<sequence>MSVMLRHSYNLPSPETVAQAVGVYQVCRVVYLGENSNRVAYFLKSNFQVDDGTIIGYNDLDAIIRRITRSAGHCSACIAFHFLVRLRYKKKVPDPEEFAEWLGSHPSLEYQMKHIDEEYKGRRSGVKQQKANKAAQQARLNRKASENSQSATEHHIGAEAARKLGKKFSIVSCLGLAGWMPESTISRAGQKLSG</sequence>